<proteinExistence type="predicted"/>
<dbReference type="AlphaFoldDB" id="A0A1X7NTZ2"/>
<dbReference type="RefSeq" id="WP_139832246.1">
    <property type="nucleotide sequence ID" value="NZ_FXBL01000004.1"/>
</dbReference>
<keyword evidence="1" id="KW-1133">Transmembrane helix</keyword>
<name>A0A1X7NTZ2_9HYPH</name>
<protein>
    <submittedName>
        <fullName evidence="2">Uncharacterized protein</fullName>
    </submittedName>
</protein>
<evidence type="ECO:0000313" key="2">
    <source>
        <dbReference type="EMBL" id="SMH41080.1"/>
    </source>
</evidence>
<evidence type="ECO:0000256" key="1">
    <source>
        <dbReference type="SAM" id="Phobius"/>
    </source>
</evidence>
<sequence>MLQRKSAGPERMAAVRWGTISGEGSWKTGIPPHGETYMNGIIYLIGLVVVVLAVLSFFGLG</sequence>
<dbReference type="EMBL" id="FXBL01000004">
    <property type="protein sequence ID" value="SMH41080.1"/>
    <property type="molecule type" value="Genomic_DNA"/>
</dbReference>
<reference evidence="3" key="1">
    <citation type="submission" date="2017-04" db="EMBL/GenBank/DDBJ databases">
        <authorList>
            <person name="Varghese N."/>
            <person name="Submissions S."/>
        </authorList>
    </citation>
    <scope>NUCLEOTIDE SEQUENCE [LARGE SCALE GENOMIC DNA]</scope>
    <source>
        <strain evidence="3">B5P</strain>
    </source>
</reference>
<feature type="transmembrane region" description="Helical" evidence="1">
    <location>
        <begin position="41"/>
        <end position="60"/>
    </location>
</feature>
<keyword evidence="1" id="KW-0812">Transmembrane</keyword>
<gene>
    <name evidence="2" type="ORF">SAMN02982922_2476</name>
</gene>
<keyword evidence="1" id="KW-0472">Membrane</keyword>
<evidence type="ECO:0000313" key="3">
    <source>
        <dbReference type="Proteomes" id="UP000193083"/>
    </source>
</evidence>
<organism evidence="2 3">
    <name type="scientific">Mesorhizobium australicum</name>
    <dbReference type="NCBI Taxonomy" id="536018"/>
    <lineage>
        <taxon>Bacteria</taxon>
        <taxon>Pseudomonadati</taxon>
        <taxon>Pseudomonadota</taxon>
        <taxon>Alphaproteobacteria</taxon>
        <taxon>Hyphomicrobiales</taxon>
        <taxon>Phyllobacteriaceae</taxon>
        <taxon>Mesorhizobium</taxon>
    </lineage>
</organism>
<accession>A0A1X7NTZ2</accession>
<keyword evidence="3" id="KW-1185">Reference proteome</keyword>
<dbReference type="Proteomes" id="UP000193083">
    <property type="component" value="Unassembled WGS sequence"/>
</dbReference>